<dbReference type="GO" id="GO:0016787">
    <property type="term" value="F:hydrolase activity"/>
    <property type="evidence" value="ECO:0007669"/>
    <property type="project" value="UniProtKB-KW"/>
</dbReference>
<dbReference type="PANTHER" id="PTHR43283">
    <property type="entry name" value="BETA-LACTAMASE-RELATED"/>
    <property type="match status" value="1"/>
</dbReference>
<dbReference type="SUPFAM" id="SSF56601">
    <property type="entry name" value="beta-lactamase/transpeptidase-like"/>
    <property type="match status" value="1"/>
</dbReference>
<keyword evidence="3" id="KW-1185">Reference proteome</keyword>
<keyword evidence="2" id="KW-0378">Hydrolase</keyword>
<dbReference type="PANTHER" id="PTHR43283:SF7">
    <property type="entry name" value="BETA-LACTAMASE-RELATED DOMAIN-CONTAINING PROTEIN"/>
    <property type="match status" value="1"/>
</dbReference>
<dbReference type="EMBL" id="JBHMDO010000003">
    <property type="protein sequence ID" value="MFB9324809.1"/>
    <property type="molecule type" value="Genomic_DNA"/>
</dbReference>
<proteinExistence type="predicted"/>
<name>A0ABV5KHV1_9BACL</name>
<sequence length="340" mass="38015">MVNDHFRRLNDYARQVQADIGATAAAVYIIQRGRVVNEWYAGTHDESPNSRRVDAKSQFNVASVRKTYLALAISLLIEHGAIRDIDDEIGAYLPEYASAAKGVTLRHLLTHSHGLNEAEGRLIREFPAGEGWAYRNIGITMLIRLVHALSGLHLSAFMQKHVFDRYGLRETGWRTAPEADLIYNYYRDPDTWVGPNDRDTGEQSNLFVSARDLAKWGYLHLKAGWFNGEQQIPGAVFERVVMPITPSSVPPGEPRHGFIWWLPSNSPLGQIGKLLPASSYQMLGITGCACLVVPDYDAIVVRMYNQLSNPHGYDYLRDIREFGNLADEGLKALAANGMSC</sequence>
<protein>
    <submittedName>
        <fullName evidence="2">Serine hydrolase domain-containing protein</fullName>
        <ecNumber evidence="2">3.-.-.-</ecNumber>
    </submittedName>
</protein>
<gene>
    <name evidence="2" type="ORF">ACFFSY_02495</name>
</gene>
<dbReference type="RefSeq" id="WP_377489372.1">
    <property type="nucleotide sequence ID" value="NZ_JBHMDO010000003.1"/>
</dbReference>
<evidence type="ECO:0000313" key="2">
    <source>
        <dbReference type="EMBL" id="MFB9324809.1"/>
    </source>
</evidence>
<dbReference type="Pfam" id="PF00144">
    <property type="entry name" value="Beta-lactamase"/>
    <property type="match status" value="1"/>
</dbReference>
<dbReference type="EC" id="3.-.-.-" evidence="2"/>
<organism evidence="2 3">
    <name type="scientific">Paenibacillus aurantiacus</name>
    <dbReference type="NCBI Taxonomy" id="1936118"/>
    <lineage>
        <taxon>Bacteria</taxon>
        <taxon>Bacillati</taxon>
        <taxon>Bacillota</taxon>
        <taxon>Bacilli</taxon>
        <taxon>Bacillales</taxon>
        <taxon>Paenibacillaceae</taxon>
        <taxon>Paenibacillus</taxon>
    </lineage>
</organism>
<reference evidence="2 3" key="1">
    <citation type="submission" date="2024-09" db="EMBL/GenBank/DDBJ databases">
        <authorList>
            <person name="Sun Q."/>
            <person name="Mori K."/>
        </authorList>
    </citation>
    <scope>NUCLEOTIDE SEQUENCE [LARGE SCALE GENOMIC DNA]</scope>
    <source>
        <strain evidence="2 3">TISTR 2452</strain>
    </source>
</reference>
<accession>A0ABV5KHV1</accession>
<comment type="caution">
    <text evidence="2">The sequence shown here is derived from an EMBL/GenBank/DDBJ whole genome shotgun (WGS) entry which is preliminary data.</text>
</comment>
<feature type="domain" description="Beta-lactamase-related" evidence="1">
    <location>
        <begin position="10"/>
        <end position="312"/>
    </location>
</feature>
<dbReference type="InterPro" id="IPR001466">
    <property type="entry name" value="Beta-lactam-related"/>
</dbReference>
<dbReference type="InterPro" id="IPR012338">
    <property type="entry name" value="Beta-lactam/transpept-like"/>
</dbReference>
<evidence type="ECO:0000259" key="1">
    <source>
        <dbReference type="Pfam" id="PF00144"/>
    </source>
</evidence>
<evidence type="ECO:0000313" key="3">
    <source>
        <dbReference type="Proteomes" id="UP001589747"/>
    </source>
</evidence>
<dbReference type="Gene3D" id="3.40.710.10">
    <property type="entry name" value="DD-peptidase/beta-lactamase superfamily"/>
    <property type="match status" value="1"/>
</dbReference>
<dbReference type="InterPro" id="IPR050789">
    <property type="entry name" value="Diverse_Enzym_Activities"/>
</dbReference>
<dbReference type="Proteomes" id="UP001589747">
    <property type="component" value="Unassembled WGS sequence"/>
</dbReference>